<dbReference type="InterPro" id="IPR036388">
    <property type="entry name" value="WH-like_DNA-bd_sf"/>
</dbReference>
<feature type="domain" description="RecX third three-helical" evidence="7">
    <location>
        <begin position="158"/>
        <end position="199"/>
    </location>
</feature>
<evidence type="ECO:0000313" key="9">
    <source>
        <dbReference type="EMBL" id="PFH02443.1"/>
    </source>
</evidence>
<protein>
    <recommendedName>
        <fullName evidence="3 5">Regulatory protein RecX</fullName>
    </recommendedName>
</protein>
<evidence type="ECO:0000259" key="6">
    <source>
        <dbReference type="Pfam" id="PF02631"/>
    </source>
</evidence>
<dbReference type="InterPro" id="IPR053924">
    <property type="entry name" value="RecX_HTH_2nd"/>
</dbReference>
<dbReference type="Proteomes" id="UP000223596">
    <property type="component" value="Unassembled WGS sequence"/>
</dbReference>
<organism evidence="9 10">
    <name type="scientific">Acetivibrio thermocellus AD2</name>
    <dbReference type="NCBI Taxonomy" id="1138384"/>
    <lineage>
        <taxon>Bacteria</taxon>
        <taxon>Bacillati</taxon>
        <taxon>Bacillota</taxon>
        <taxon>Clostridia</taxon>
        <taxon>Eubacteriales</taxon>
        <taxon>Oscillospiraceae</taxon>
        <taxon>Acetivibrio</taxon>
    </lineage>
</organism>
<dbReference type="AlphaFoldDB" id="A0AB36TF64"/>
<keyword evidence="4 5" id="KW-0963">Cytoplasm</keyword>
<evidence type="ECO:0000259" key="7">
    <source>
        <dbReference type="Pfam" id="PF21981"/>
    </source>
</evidence>
<feature type="domain" description="RecX second three-helical" evidence="6">
    <location>
        <begin position="107"/>
        <end position="148"/>
    </location>
</feature>
<dbReference type="Pfam" id="PF21981">
    <property type="entry name" value="RecX_HTH3"/>
    <property type="match status" value="1"/>
</dbReference>
<evidence type="ECO:0000256" key="4">
    <source>
        <dbReference type="ARBA" id="ARBA00022490"/>
    </source>
</evidence>
<dbReference type="InterPro" id="IPR053926">
    <property type="entry name" value="RecX_HTH_1st"/>
</dbReference>
<evidence type="ECO:0000256" key="3">
    <source>
        <dbReference type="ARBA" id="ARBA00018111"/>
    </source>
</evidence>
<evidence type="ECO:0000259" key="8">
    <source>
        <dbReference type="Pfam" id="PF21982"/>
    </source>
</evidence>
<evidence type="ECO:0000313" key="10">
    <source>
        <dbReference type="Proteomes" id="UP000223596"/>
    </source>
</evidence>
<dbReference type="Gene3D" id="1.10.10.10">
    <property type="entry name" value="Winged helix-like DNA-binding domain superfamily/Winged helix DNA-binding domain"/>
    <property type="match status" value="3"/>
</dbReference>
<dbReference type="PANTHER" id="PTHR33602:SF1">
    <property type="entry name" value="REGULATORY PROTEIN RECX FAMILY PROTEIN"/>
    <property type="match status" value="1"/>
</dbReference>
<comment type="function">
    <text evidence="5">Modulates RecA activity.</text>
</comment>
<dbReference type="EMBL" id="PDBW01000001">
    <property type="protein sequence ID" value="PFH02443.1"/>
    <property type="molecule type" value="Genomic_DNA"/>
</dbReference>
<feature type="domain" description="RecX first three-helical" evidence="8">
    <location>
        <begin position="61"/>
        <end position="100"/>
    </location>
</feature>
<sequence>MMITSVEKDTKNRGMLSVFIDEKYAFSIPEEDYFRLCLYDKKELSSDEIEEIKKGVSQRTAKYKAVKYLSYRYMTEAELSQKLRKDGYDEDVILNVVTELKSMGYINDLIYAQKYVYDRIKLKPKAKKMLKRELNQKGVSDEIADQVLSELDFDEDVVIERLIRKKFGKYDMKDPKIQKRIYSFLLHRGFDFENIKRVLRTITHLD</sequence>
<comment type="caution">
    <text evidence="9">The sequence shown here is derived from an EMBL/GenBank/DDBJ whole genome shotgun (WGS) entry which is preliminary data.</text>
</comment>
<accession>A0AB36TF64</accession>
<gene>
    <name evidence="5" type="primary">recX</name>
    <name evidence="9" type="ORF">M972_111217</name>
</gene>
<evidence type="ECO:0000256" key="1">
    <source>
        <dbReference type="ARBA" id="ARBA00004496"/>
    </source>
</evidence>
<dbReference type="RefSeq" id="WP_003515651.1">
    <property type="nucleotide sequence ID" value="NZ_CP013828.1"/>
</dbReference>
<evidence type="ECO:0000256" key="5">
    <source>
        <dbReference type="HAMAP-Rule" id="MF_01114"/>
    </source>
</evidence>
<comment type="subcellular location">
    <subcellularLocation>
        <location evidence="1 5">Cytoplasm</location>
    </subcellularLocation>
</comment>
<dbReference type="InterPro" id="IPR003783">
    <property type="entry name" value="Regulatory_RecX"/>
</dbReference>
<proteinExistence type="inferred from homology"/>
<dbReference type="InterPro" id="IPR053925">
    <property type="entry name" value="RecX_HTH_3rd"/>
</dbReference>
<dbReference type="HAMAP" id="MF_01114">
    <property type="entry name" value="RecX"/>
    <property type="match status" value="1"/>
</dbReference>
<dbReference type="Pfam" id="PF21982">
    <property type="entry name" value="RecX_HTH1"/>
    <property type="match status" value="1"/>
</dbReference>
<comment type="similarity">
    <text evidence="2 5">Belongs to the RecX family.</text>
</comment>
<dbReference type="PANTHER" id="PTHR33602">
    <property type="entry name" value="REGULATORY PROTEIN RECX FAMILY PROTEIN"/>
    <property type="match status" value="1"/>
</dbReference>
<name>A0AB36TF64_ACETH</name>
<dbReference type="Pfam" id="PF02631">
    <property type="entry name" value="RecX_HTH2"/>
    <property type="match status" value="1"/>
</dbReference>
<dbReference type="GO" id="GO:0006282">
    <property type="term" value="P:regulation of DNA repair"/>
    <property type="evidence" value="ECO:0007669"/>
    <property type="project" value="UniProtKB-UniRule"/>
</dbReference>
<reference evidence="9 10" key="1">
    <citation type="submission" date="2017-09" db="EMBL/GenBank/DDBJ databases">
        <title>Evaluation of Pacific Biosciences Sequencing Technology to Finishing C. thermocellum Genome Sequences.</title>
        <authorList>
            <person name="Brown S."/>
        </authorList>
    </citation>
    <scope>NUCLEOTIDE SEQUENCE [LARGE SCALE GENOMIC DNA]</scope>
    <source>
        <strain evidence="9 10">AD2</strain>
    </source>
</reference>
<evidence type="ECO:0000256" key="2">
    <source>
        <dbReference type="ARBA" id="ARBA00009695"/>
    </source>
</evidence>
<dbReference type="GeneID" id="35805684"/>
<dbReference type="GO" id="GO:0005737">
    <property type="term" value="C:cytoplasm"/>
    <property type="evidence" value="ECO:0007669"/>
    <property type="project" value="UniProtKB-SubCell"/>
</dbReference>
<dbReference type="SMR" id="A0AB36TF64"/>